<name>A0ACA9NTX9_9GLOM</name>
<reference evidence="1" key="1">
    <citation type="submission" date="2021-06" db="EMBL/GenBank/DDBJ databases">
        <authorList>
            <person name="Kallberg Y."/>
            <person name="Tangrot J."/>
            <person name="Rosling A."/>
        </authorList>
    </citation>
    <scope>NUCLEOTIDE SEQUENCE</scope>
    <source>
        <strain evidence="1">CL356</strain>
    </source>
</reference>
<protein>
    <submittedName>
        <fullName evidence="1">7892_t:CDS:1</fullName>
    </submittedName>
</protein>
<accession>A0ACA9NTX9</accession>
<feature type="non-terminal residue" evidence="1">
    <location>
        <position position="1"/>
    </location>
</feature>
<organism evidence="1 2">
    <name type="scientific">Acaulospora colombiana</name>
    <dbReference type="NCBI Taxonomy" id="27376"/>
    <lineage>
        <taxon>Eukaryota</taxon>
        <taxon>Fungi</taxon>
        <taxon>Fungi incertae sedis</taxon>
        <taxon>Mucoromycota</taxon>
        <taxon>Glomeromycotina</taxon>
        <taxon>Glomeromycetes</taxon>
        <taxon>Diversisporales</taxon>
        <taxon>Acaulosporaceae</taxon>
        <taxon>Acaulospora</taxon>
    </lineage>
</organism>
<keyword evidence="2" id="KW-1185">Reference proteome</keyword>
<dbReference type="EMBL" id="CAJVPT010025892">
    <property type="protein sequence ID" value="CAG8677075.1"/>
    <property type="molecule type" value="Genomic_DNA"/>
</dbReference>
<evidence type="ECO:0000313" key="2">
    <source>
        <dbReference type="Proteomes" id="UP000789525"/>
    </source>
</evidence>
<sequence>SKGLIVKKMGKTRNKPRTKGNVQPASSSRAAEVMSASKTQVLTGGLGGFAQFLGETPFTALSSTSTNIMTDNIGGSNLDSEVVLILKRLSKRDSTTKLKALEDLGAYLKDKEENN</sequence>
<comment type="caution">
    <text evidence="1">The sequence shown here is derived from an EMBL/GenBank/DDBJ whole genome shotgun (WGS) entry which is preliminary data.</text>
</comment>
<feature type="non-terminal residue" evidence="1">
    <location>
        <position position="115"/>
    </location>
</feature>
<dbReference type="Proteomes" id="UP000789525">
    <property type="component" value="Unassembled WGS sequence"/>
</dbReference>
<proteinExistence type="predicted"/>
<gene>
    <name evidence="1" type="ORF">ACOLOM_LOCUS9183</name>
</gene>
<evidence type="ECO:0000313" key="1">
    <source>
        <dbReference type="EMBL" id="CAG8677075.1"/>
    </source>
</evidence>